<comment type="catalytic activity">
    <reaction evidence="3">
        <text>a 5'-end (N(7)-methyl 5'-triphosphoguanosine)-ribonucleoside-ribonucleotide in mRNA + H2O = a (N(7)-methyl 5'-triphosphoguanosine)-nucleoside + a 5'-end phospho-ribonucleoside in mRNA + H(+)</text>
        <dbReference type="Rhea" id="RHEA:66928"/>
        <dbReference type="Rhea" id="RHEA-COMP:15692"/>
        <dbReference type="Rhea" id="RHEA-COMP:17313"/>
        <dbReference type="ChEBI" id="CHEBI:15377"/>
        <dbReference type="ChEBI" id="CHEBI:15378"/>
        <dbReference type="ChEBI" id="CHEBI:138282"/>
        <dbReference type="ChEBI" id="CHEBI:172876"/>
        <dbReference type="ChEBI" id="CHEBI:172877"/>
    </reaction>
    <physiologicalReaction direction="left-to-right" evidence="3">
        <dbReference type="Rhea" id="RHEA:66929"/>
    </physiologicalReaction>
</comment>
<sequence length="400" mass="46148">MANEQATQAVDPIIYLYPQRTDKAKKQVPYQKPFQLISFSYSSTHEFEFSDSSLRYYVDPPLNVRLDHGFMRWIRRPEERGRLDSLLKAYSRVNKEYSMGEVGVVSWRGVMTKILSAIYDDGGAMELNIMSVGGTLYLEEHRTEEQLRNMNDLTRRQATFMYYGYAFESYCTSDTPMRVAKPPAHLGDPPEWGGDVNTNVQWCSVVKSRLGDIRVVIGGEVDCVRETYTRQPDTYVELKTSQEVLSAQDADRFQRKLLKFYFQSYLLGVPEVIVGFRSPKGILLKTQSYQTAHIPRLVRGRRDAWDPLLCLEWGYDILSFFKERIMADINDGAPPDTVWRARFVPSHAVLFQKLDRAGVDEVVAGEDRIGFLPRWYWQEVMGVHEGRGKDKGDTKAGWRI</sequence>
<dbReference type="GO" id="GO:0004518">
    <property type="term" value="F:nuclease activity"/>
    <property type="evidence" value="ECO:0007669"/>
    <property type="project" value="UniProtKB-KW"/>
</dbReference>
<evidence type="ECO:0000259" key="7">
    <source>
        <dbReference type="Pfam" id="PF08652"/>
    </source>
</evidence>
<evidence type="ECO:0000256" key="6">
    <source>
        <dbReference type="RuleBase" id="RU367113"/>
    </source>
</evidence>
<evidence type="ECO:0000256" key="4">
    <source>
        <dbReference type="ARBA" id="ARBA00044692"/>
    </source>
</evidence>
<dbReference type="GO" id="GO:0034353">
    <property type="term" value="F:mRNA 5'-diphosphatase activity"/>
    <property type="evidence" value="ECO:0007669"/>
    <property type="project" value="TreeGrafter"/>
</dbReference>
<proteinExistence type="inferred from homology"/>
<comment type="cofactor">
    <cofactor evidence="1 6">
        <name>a divalent metal cation</name>
        <dbReference type="ChEBI" id="CHEBI:60240"/>
    </cofactor>
</comment>
<dbReference type="InterPro" id="IPR013961">
    <property type="entry name" value="RAI1"/>
</dbReference>
<dbReference type="GO" id="GO:0110155">
    <property type="term" value="P:NAD-cap decapping"/>
    <property type="evidence" value="ECO:0007669"/>
    <property type="project" value="TreeGrafter"/>
</dbReference>
<organism evidence="8 9">
    <name type="scientific">Amanita thiersii Skay4041</name>
    <dbReference type="NCBI Taxonomy" id="703135"/>
    <lineage>
        <taxon>Eukaryota</taxon>
        <taxon>Fungi</taxon>
        <taxon>Dikarya</taxon>
        <taxon>Basidiomycota</taxon>
        <taxon>Agaricomycotina</taxon>
        <taxon>Agaricomycetes</taxon>
        <taxon>Agaricomycetidae</taxon>
        <taxon>Agaricales</taxon>
        <taxon>Pluteineae</taxon>
        <taxon>Amanitaceae</taxon>
        <taxon>Amanita</taxon>
    </lineage>
</organism>
<reference evidence="8 9" key="1">
    <citation type="submission" date="2014-02" db="EMBL/GenBank/DDBJ databases">
        <title>Transposable element dynamics among asymbiotic and ectomycorrhizal Amanita fungi.</title>
        <authorList>
            <consortium name="DOE Joint Genome Institute"/>
            <person name="Hess J."/>
            <person name="Skrede I."/>
            <person name="Wolfe B."/>
            <person name="LaButti K."/>
            <person name="Ohm R.A."/>
            <person name="Grigoriev I.V."/>
            <person name="Pringle A."/>
        </authorList>
    </citation>
    <scope>NUCLEOTIDE SEQUENCE [LARGE SCALE GENOMIC DNA]</scope>
    <source>
        <strain evidence="8 9">SKay4041</strain>
    </source>
</reference>
<evidence type="ECO:0000313" key="9">
    <source>
        <dbReference type="Proteomes" id="UP000242287"/>
    </source>
</evidence>
<dbReference type="OrthoDB" id="5853397at2759"/>
<keyword evidence="6" id="KW-0378">Hydrolase</keyword>
<dbReference type="EMBL" id="KZ302051">
    <property type="protein sequence ID" value="PFH48775.1"/>
    <property type="molecule type" value="Genomic_DNA"/>
</dbReference>
<keyword evidence="6" id="KW-0539">Nucleus</keyword>
<evidence type="ECO:0000256" key="5">
    <source>
        <dbReference type="ARBA" id="ARBA00048124"/>
    </source>
</evidence>
<accession>A0A2A9NCM9</accession>
<dbReference type="Pfam" id="PF08652">
    <property type="entry name" value="RAI1"/>
    <property type="match status" value="1"/>
</dbReference>
<keyword evidence="6" id="KW-0479">Metal-binding</keyword>
<comment type="catalytic activity">
    <reaction evidence="5">
        <text>a 5'-end NAD(+)-phospho-ribonucleoside in mRNA + H2O = a 5'-end phospho-ribonucleoside in mRNA + NAD(+) + H(+)</text>
        <dbReference type="Rhea" id="RHEA:60880"/>
        <dbReference type="Rhea" id="RHEA-COMP:15692"/>
        <dbReference type="Rhea" id="RHEA-COMP:15698"/>
        <dbReference type="ChEBI" id="CHEBI:15377"/>
        <dbReference type="ChEBI" id="CHEBI:15378"/>
        <dbReference type="ChEBI" id="CHEBI:57540"/>
        <dbReference type="ChEBI" id="CHEBI:138282"/>
        <dbReference type="ChEBI" id="CHEBI:144029"/>
    </reaction>
    <physiologicalReaction direction="left-to-right" evidence="5">
        <dbReference type="Rhea" id="RHEA:60881"/>
    </physiologicalReaction>
</comment>
<keyword evidence="9" id="KW-1185">Reference proteome</keyword>
<dbReference type="AlphaFoldDB" id="A0A2A9NCM9"/>
<dbReference type="GO" id="GO:0005634">
    <property type="term" value="C:nucleus"/>
    <property type="evidence" value="ECO:0007669"/>
    <property type="project" value="UniProtKB-SubCell"/>
</dbReference>
<dbReference type="GO" id="GO:0000956">
    <property type="term" value="P:nuclear-transcribed mRNA catabolic process"/>
    <property type="evidence" value="ECO:0007669"/>
    <property type="project" value="TreeGrafter"/>
</dbReference>
<dbReference type="GO" id="GO:0046872">
    <property type="term" value="F:metal ion binding"/>
    <property type="evidence" value="ECO:0007669"/>
    <property type="project" value="UniProtKB-KW"/>
</dbReference>
<dbReference type="Proteomes" id="UP000242287">
    <property type="component" value="Unassembled WGS sequence"/>
</dbReference>
<comment type="similarity">
    <text evidence="2 6">Belongs to the DXO/Dom3Z family.</text>
</comment>
<dbReference type="PANTHER" id="PTHR12395:SF9">
    <property type="entry name" value="DECAPPING AND EXORIBONUCLEASE PROTEIN"/>
    <property type="match status" value="1"/>
</dbReference>
<evidence type="ECO:0000256" key="1">
    <source>
        <dbReference type="ARBA" id="ARBA00001968"/>
    </source>
</evidence>
<dbReference type="STRING" id="703135.A0A2A9NCM9"/>
<dbReference type="EC" id="3.6.1.-" evidence="6"/>
<dbReference type="GO" id="GO:0000166">
    <property type="term" value="F:nucleotide binding"/>
    <property type="evidence" value="ECO:0007669"/>
    <property type="project" value="UniProtKB-KW"/>
</dbReference>
<keyword evidence="6" id="KW-0540">Nuclease</keyword>
<protein>
    <recommendedName>
        <fullName evidence="6">Decapping nuclease</fullName>
        <ecNumber evidence="6">3.6.1.-</ecNumber>
    </recommendedName>
</protein>
<comment type="function">
    <text evidence="6">Decapping enzyme for NAD-capped RNAs: specifically hydrolyzes the nicotinamide adenine dinucleotide (NAD) cap from a subset of RNAs by removing the entire NAD moiety from the 5'-end of an NAD-capped RNA.</text>
</comment>
<dbReference type="InterPro" id="IPR039039">
    <property type="entry name" value="RAI1-like_fam"/>
</dbReference>
<evidence type="ECO:0000256" key="3">
    <source>
        <dbReference type="ARBA" id="ARBA00044676"/>
    </source>
</evidence>
<dbReference type="GO" id="GO:0005829">
    <property type="term" value="C:cytosol"/>
    <property type="evidence" value="ECO:0007669"/>
    <property type="project" value="TreeGrafter"/>
</dbReference>
<name>A0A2A9NCM9_9AGAR</name>
<comment type="subcellular location">
    <subcellularLocation>
        <location evidence="6">Nucleus</location>
    </subcellularLocation>
</comment>
<comment type="catalytic activity">
    <reaction evidence="4">
        <text>a 5'-end triphospho-ribonucleoside in mRNA + H2O = a 5'-end phospho-ribonucleoside in mRNA + diphosphate + H(+)</text>
        <dbReference type="Rhea" id="RHEA:78683"/>
        <dbReference type="Rhea" id="RHEA-COMP:15692"/>
        <dbReference type="Rhea" id="RHEA-COMP:17164"/>
        <dbReference type="ChEBI" id="CHEBI:15377"/>
        <dbReference type="ChEBI" id="CHEBI:15378"/>
        <dbReference type="ChEBI" id="CHEBI:33019"/>
        <dbReference type="ChEBI" id="CHEBI:138282"/>
        <dbReference type="ChEBI" id="CHEBI:167618"/>
    </reaction>
    <physiologicalReaction direction="left-to-right" evidence="4">
        <dbReference type="Rhea" id="RHEA:78684"/>
    </physiologicalReaction>
</comment>
<keyword evidence="6" id="KW-0547">Nucleotide-binding</keyword>
<keyword evidence="6" id="KW-0694">RNA-binding</keyword>
<feature type="domain" description="RAI1-like" evidence="7">
    <location>
        <begin position="31"/>
        <end position="377"/>
    </location>
</feature>
<gene>
    <name evidence="8" type="ORF">AMATHDRAFT_64726</name>
</gene>
<evidence type="ECO:0000313" key="8">
    <source>
        <dbReference type="EMBL" id="PFH48775.1"/>
    </source>
</evidence>
<evidence type="ECO:0000256" key="2">
    <source>
        <dbReference type="ARBA" id="ARBA00006562"/>
    </source>
</evidence>
<dbReference type="GO" id="GO:0003723">
    <property type="term" value="F:RNA binding"/>
    <property type="evidence" value="ECO:0007669"/>
    <property type="project" value="UniProtKB-KW"/>
</dbReference>
<dbReference type="PANTHER" id="PTHR12395">
    <property type="entry name" value="DOM-3 RELATED"/>
    <property type="match status" value="1"/>
</dbReference>